<feature type="compositionally biased region" description="Polar residues" evidence="1">
    <location>
        <begin position="691"/>
        <end position="706"/>
    </location>
</feature>
<feature type="compositionally biased region" description="Low complexity" evidence="1">
    <location>
        <begin position="32"/>
        <end position="84"/>
    </location>
</feature>
<feature type="compositionally biased region" description="Low complexity" evidence="1">
    <location>
        <begin position="230"/>
        <end position="246"/>
    </location>
</feature>
<feature type="compositionally biased region" description="Polar residues" evidence="1">
    <location>
        <begin position="769"/>
        <end position="782"/>
    </location>
</feature>
<feature type="compositionally biased region" description="Low complexity" evidence="1">
    <location>
        <begin position="297"/>
        <end position="336"/>
    </location>
</feature>
<dbReference type="Proteomes" id="UP000092666">
    <property type="component" value="Unassembled WGS sequence"/>
</dbReference>
<dbReference type="AlphaFoldDB" id="A0A1B9GHJ3"/>
<feature type="region of interest" description="Disordered" evidence="1">
    <location>
        <begin position="15"/>
        <end position="336"/>
    </location>
</feature>
<feature type="compositionally biased region" description="Polar residues" evidence="1">
    <location>
        <begin position="714"/>
        <end position="731"/>
    </location>
</feature>
<feature type="compositionally biased region" description="Low complexity" evidence="1">
    <location>
        <begin position="96"/>
        <end position="109"/>
    </location>
</feature>
<reference evidence="3" key="2">
    <citation type="submission" date="2013-12" db="EMBL/GenBank/DDBJ databases">
        <title>Evolution of pathogenesis and genome organization in the Tremellales.</title>
        <authorList>
            <person name="Cuomo C."/>
            <person name="Litvintseva A."/>
            <person name="Heitman J."/>
            <person name="Chen Y."/>
            <person name="Sun S."/>
            <person name="Springer D."/>
            <person name="Dromer F."/>
            <person name="Young S."/>
            <person name="Zeng Q."/>
            <person name="Chapman S."/>
            <person name="Gujja S."/>
            <person name="Saif S."/>
            <person name="Birren B."/>
        </authorList>
    </citation>
    <scope>NUCLEOTIDE SEQUENCE [LARGE SCALE GENOMIC DNA]</scope>
    <source>
        <strain evidence="3">BCC8398</strain>
    </source>
</reference>
<evidence type="ECO:0000313" key="3">
    <source>
        <dbReference type="Proteomes" id="UP000092666"/>
    </source>
</evidence>
<evidence type="ECO:0000313" key="2">
    <source>
        <dbReference type="EMBL" id="OCF30476.1"/>
    </source>
</evidence>
<feature type="compositionally biased region" description="Polar residues" evidence="1">
    <location>
        <begin position="15"/>
        <end position="26"/>
    </location>
</feature>
<accession>A0A1B9GHJ3</accession>
<feature type="region of interest" description="Disordered" evidence="1">
    <location>
        <begin position="691"/>
        <end position="810"/>
    </location>
</feature>
<dbReference type="OrthoDB" id="2590746at2759"/>
<feature type="compositionally biased region" description="Polar residues" evidence="1">
    <location>
        <begin position="206"/>
        <end position="215"/>
    </location>
</feature>
<reference evidence="2 3" key="1">
    <citation type="submission" date="2013-07" db="EMBL/GenBank/DDBJ databases">
        <title>The Genome Sequence of Cryptococcus heveanensis BCC8398.</title>
        <authorList>
            <consortium name="The Broad Institute Genome Sequencing Platform"/>
            <person name="Cuomo C."/>
            <person name="Litvintseva A."/>
            <person name="Chen Y."/>
            <person name="Heitman J."/>
            <person name="Sun S."/>
            <person name="Springer D."/>
            <person name="Dromer F."/>
            <person name="Young S.K."/>
            <person name="Zeng Q."/>
            <person name="Gargeya S."/>
            <person name="Fitzgerald M."/>
            <person name="Abouelleil A."/>
            <person name="Alvarado L."/>
            <person name="Berlin A.M."/>
            <person name="Chapman S.B."/>
            <person name="Dewar J."/>
            <person name="Goldberg J."/>
            <person name="Griggs A."/>
            <person name="Gujja S."/>
            <person name="Hansen M."/>
            <person name="Howarth C."/>
            <person name="Imamovic A."/>
            <person name="Larimer J."/>
            <person name="McCowan C."/>
            <person name="Murphy C."/>
            <person name="Pearson M."/>
            <person name="Priest M."/>
            <person name="Roberts A."/>
            <person name="Saif S."/>
            <person name="Shea T."/>
            <person name="Sykes S."/>
            <person name="Wortman J."/>
            <person name="Nusbaum C."/>
            <person name="Birren B."/>
        </authorList>
    </citation>
    <scope>NUCLEOTIDE SEQUENCE [LARGE SCALE GENOMIC DNA]</scope>
    <source>
        <strain evidence="2 3">BCC8398</strain>
    </source>
</reference>
<feature type="compositionally biased region" description="Acidic residues" evidence="1">
    <location>
        <begin position="796"/>
        <end position="808"/>
    </location>
</feature>
<feature type="compositionally biased region" description="Low complexity" evidence="1">
    <location>
        <begin position="261"/>
        <end position="284"/>
    </location>
</feature>
<keyword evidence="3" id="KW-1185">Reference proteome</keyword>
<feature type="compositionally biased region" description="Polar residues" evidence="1">
    <location>
        <begin position="170"/>
        <end position="179"/>
    </location>
</feature>
<dbReference type="EMBL" id="KI669516">
    <property type="protein sequence ID" value="OCF30476.1"/>
    <property type="molecule type" value="Genomic_DNA"/>
</dbReference>
<feature type="compositionally biased region" description="Polar residues" evidence="1">
    <location>
        <begin position="496"/>
        <end position="505"/>
    </location>
</feature>
<protein>
    <submittedName>
        <fullName evidence="2">Uncharacterized protein</fullName>
    </submittedName>
</protein>
<evidence type="ECO:0000256" key="1">
    <source>
        <dbReference type="SAM" id="MobiDB-lite"/>
    </source>
</evidence>
<organism evidence="2 3">
    <name type="scientific">Kwoniella heveanensis BCC8398</name>
    <dbReference type="NCBI Taxonomy" id="1296120"/>
    <lineage>
        <taxon>Eukaryota</taxon>
        <taxon>Fungi</taxon>
        <taxon>Dikarya</taxon>
        <taxon>Basidiomycota</taxon>
        <taxon>Agaricomycotina</taxon>
        <taxon>Tremellomycetes</taxon>
        <taxon>Tremellales</taxon>
        <taxon>Cryptococcaceae</taxon>
        <taxon>Kwoniella</taxon>
    </lineage>
</organism>
<name>A0A1B9GHJ3_9TREE</name>
<sequence length="927" mass="96393">MPFFQSFQDLKGFTNNINPLNLFTSEQPPTAPQSAPATVSSTNTSANATPTATRPGAGAIAGPGPSSAARRALGISSSSPSTPSVERLDPLALGKPVRPSVSRQSSSPAPIRPSLKHAGTSSSSPGSSDSSESGTRRKTSGANVSIAEPEITGGEQRRRTPVKRGPRPASTASGMTNVSGVDAEGRARRRKKPMDTYIIVKPPPTSGKNPLNLQIQLVVKPDRRGRDRSASGISSRSGSIVGEGIIASAPPSPSAQMVDLPTESSDVSDSPDSAPPRSASPESTVPLEGADQPSPGSPKSVSAESESSGTGLKRSSSIRSSISTSTAATGSSSASGKRIEPMFNLAVHNVMQPTVVTDAATDVKVAKFHKRDLDITGVGILVPSEVWHQSQAQGPNLFSAASRVSDDGNAVGGRNRPLSLVSLTTPLSPTLSRSDDGKSGLRGSLDLKGFKFDNLRSGGSNKSDGQEGGARKFFGKVFKKKTSMGDIGLNRHKKTSPSASFSSHDGSARAGLLSPNGHTAGGADTLHPSTAAASRSHAVPPSQASVDFPSAALGNPTFGTAPIVVRRRSSGAIVTPEGAVTGLTAHVDHATLQTGDEPAATRMERCQSLPIIPSNRPVGYTWTVKRWAKKNTEGWAAHLVAAANAGLEMVGGGLNGEGEDEVVFEWVKLRVPSTAAGDEILRRYSTTGAISTTRTRARSQVGSSSLAPHAGSENPASRSQTSLSVQPSDQRNGSPFPPSSPNLNSSTQASPFGSPRLDGRPEPVRKLSASVSPSRRTSQTTLDVEANSIHGGDLTANEDEDSDPEDSETPWTCSVWVKKTGQRQLLGTLTPAPHHPKVIGVLKIPMGLDSVSLTDFKEKDSTITSKTRSSAATTASSREVTAKKVKEGIALSEENLKDVVCVTAMWLVAREEFGGLGRKKSRRGTAA</sequence>
<gene>
    <name evidence="2" type="ORF">I316_07912</name>
</gene>
<feature type="compositionally biased region" description="Low complexity" evidence="1">
    <location>
        <begin position="121"/>
        <end position="133"/>
    </location>
</feature>
<feature type="compositionally biased region" description="Basic and acidic residues" evidence="1">
    <location>
        <begin position="220"/>
        <end position="229"/>
    </location>
</feature>
<proteinExistence type="predicted"/>
<feature type="region of interest" description="Disordered" evidence="1">
    <location>
        <begin position="485"/>
        <end position="548"/>
    </location>
</feature>